<dbReference type="InterPro" id="IPR011332">
    <property type="entry name" value="Ribosomal_zn-bd"/>
</dbReference>
<evidence type="ECO:0000256" key="4">
    <source>
        <dbReference type="ARBA" id="ARBA00035178"/>
    </source>
</evidence>
<dbReference type="GO" id="GO:0006412">
    <property type="term" value="P:translation"/>
    <property type="evidence" value="ECO:0007669"/>
    <property type="project" value="InterPro"/>
</dbReference>
<evidence type="ECO:0000256" key="1">
    <source>
        <dbReference type="ARBA" id="ARBA00008560"/>
    </source>
</evidence>
<evidence type="ECO:0000313" key="6">
    <source>
        <dbReference type="EMBL" id="PIX68060.1"/>
    </source>
</evidence>
<dbReference type="Pfam" id="PF01783">
    <property type="entry name" value="Ribosomal_L32p"/>
    <property type="match status" value="1"/>
</dbReference>
<dbReference type="Proteomes" id="UP000229531">
    <property type="component" value="Unassembled WGS sequence"/>
</dbReference>
<proteinExistence type="inferred from homology"/>
<feature type="compositionally biased region" description="Basic residues" evidence="5">
    <location>
        <begin position="9"/>
        <end position="19"/>
    </location>
</feature>
<evidence type="ECO:0000256" key="3">
    <source>
        <dbReference type="ARBA" id="ARBA00023274"/>
    </source>
</evidence>
<protein>
    <recommendedName>
        <fullName evidence="4">Large ribosomal subunit protein bL32</fullName>
    </recommendedName>
</protein>
<comment type="similarity">
    <text evidence="1">Belongs to the bacterial ribosomal protein bL32 family.</text>
</comment>
<reference evidence="7" key="1">
    <citation type="submission" date="2017-09" db="EMBL/GenBank/DDBJ databases">
        <title>Depth-based differentiation of microbial function through sediment-hosted aquifers and enrichment of novel symbionts in the deep terrestrial subsurface.</title>
        <authorList>
            <person name="Probst A.J."/>
            <person name="Ladd B."/>
            <person name="Jarett J.K."/>
            <person name="Geller-Mcgrath D.E."/>
            <person name="Sieber C.M.K."/>
            <person name="Emerson J.B."/>
            <person name="Anantharaman K."/>
            <person name="Thomas B.C."/>
            <person name="Malmstrom R."/>
            <person name="Stieglmeier M."/>
            <person name="Klingl A."/>
            <person name="Woyke T."/>
            <person name="Ryan C.M."/>
            <person name="Banfield J.F."/>
        </authorList>
    </citation>
    <scope>NUCLEOTIDE SEQUENCE [LARGE SCALE GENOMIC DNA]</scope>
</reference>
<evidence type="ECO:0000256" key="2">
    <source>
        <dbReference type="ARBA" id="ARBA00022980"/>
    </source>
</evidence>
<keyword evidence="3" id="KW-0687">Ribonucleoprotein</keyword>
<name>A0A2M7LJ46_9BACT</name>
<gene>
    <name evidence="6" type="ORF">COZ41_01695</name>
</gene>
<dbReference type="SUPFAM" id="SSF57829">
    <property type="entry name" value="Zn-binding ribosomal proteins"/>
    <property type="match status" value="1"/>
</dbReference>
<dbReference type="GO" id="GO:0015934">
    <property type="term" value="C:large ribosomal subunit"/>
    <property type="evidence" value="ECO:0007669"/>
    <property type="project" value="InterPro"/>
</dbReference>
<organism evidence="6 7">
    <name type="scientific">Candidatus Shapirobacteria bacterium CG_4_10_14_3_um_filter_35_13</name>
    <dbReference type="NCBI Taxonomy" id="1974873"/>
    <lineage>
        <taxon>Bacteria</taxon>
        <taxon>Candidatus Shapironibacteriota</taxon>
    </lineage>
</organism>
<keyword evidence="2 6" id="KW-0689">Ribosomal protein</keyword>
<accession>A0A2M7LJ46</accession>
<dbReference type="AlphaFoldDB" id="A0A2M7LJ46"/>
<dbReference type="GO" id="GO:0003735">
    <property type="term" value="F:structural constituent of ribosome"/>
    <property type="evidence" value="ECO:0007669"/>
    <property type="project" value="InterPro"/>
</dbReference>
<evidence type="ECO:0000256" key="5">
    <source>
        <dbReference type="SAM" id="MobiDB-lite"/>
    </source>
</evidence>
<dbReference type="InterPro" id="IPR002677">
    <property type="entry name" value="Ribosomal_bL32"/>
</dbReference>
<feature type="region of interest" description="Disordered" evidence="5">
    <location>
        <begin position="1"/>
        <end position="21"/>
    </location>
</feature>
<sequence>MTVLPKHWPSSRRQGRRRATITGPKLAQVTKCLKCGQDKRPGFLCQNCEK</sequence>
<evidence type="ECO:0000313" key="7">
    <source>
        <dbReference type="Proteomes" id="UP000229531"/>
    </source>
</evidence>
<dbReference type="EMBL" id="PFJG01000034">
    <property type="protein sequence ID" value="PIX68060.1"/>
    <property type="molecule type" value="Genomic_DNA"/>
</dbReference>
<comment type="caution">
    <text evidence="6">The sequence shown here is derived from an EMBL/GenBank/DDBJ whole genome shotgun (WGS) entry which is preliminary data.</text>
</comment>